<dbReference type="Proteomes" id="UP000595140">
    <property type="component" value="Unassembled WGS sequence"/>
</dbReference>
<organism evidence="1 2">
    <name type="scientific">Cuscuta campestris</name>
    <dbReference type="NCBI Taxonomy" id="132261"/>
    <lineage>
        <taxon>Eukaryota</taxon>
        <taxon>Viridiplantae</taxon>
        <taxon>Streptophyta</taxon>
        <taxon>Embryophyta</taxon>
        <taxon>Tracheophyta</taxon>
        <taxon>Spermatophyta</taxon>
        <taxon>Magnoliopsida</taxon>
        <taxon>eudicotyledons</taxon>
        <taxon>Gunneridae</taxon>
        <taxon>Pentapetalae</taxon>
        <taxon>asterids</taxon>
        <taxon>lamiids</taxon>
        <taxon>Solanales</taxon>
        <taxon>Convolvulaceae</taxon>
        <taxon>Cuscuteae</taxon>
        <taxon>Cuscuta</taxon>
        <taxon>Cuscuta subgen. Grammica</taxon>
        <taxon>Cuscuta sect. Cleistogrammica</taxon>
    </lineage>
</organism>
<keyword evidence="2" id="KW-1185">Reference proteome</keyword>
<gene>
    <name evidence="1" type="ORF">CCAM_LOCUS7768</name>
</gene>
<accession>A0A484KVE0</accession>
<dbReference type="EMBL" id="OOIL02000506">
    <property type="protein sequence ID" value="VFQ65992.1"/>
    <property type="molecule type" value="Genomic_DNA"/>
</dbReference>
<sequence length="88" mass="9464">MMSQFPGITKNPRNVNPSCASVHTVQPPFLRRLSSAFTHHLTSVFTSTHVGALLGKVALPCSVFAAAGLSLLVAQHDHRNLQESQVDS</sequence>
<dbReference type="AlphaFoldDB" id="A0A484KVE0"/>
<evidence type="ECO:0000313" key="1">
    <source>
        <dbReference type="EMBL" id="VFQ65992.1"/>
    </source>
</evidence>
<evidence type="ECO:0000313" key="2">
    <source>
        <dbReference type="Proteomes" id="UP000595140"/>
    </source>
</evidence>
<name>A0A484KVE0_9ASTE</name>
<proteinExistence type="predicted"/>
<protein>
    <submittedName>
        <fullName evidence="1">Uncharacterized protein</fullName>
    </submittedName>
</protein>
<reference evidence="1 2" key="1">
    <citation type="submission" date="2018-04" db="EMBL/GenBank/DDBJ databases">
        <authorList>
            <person name="Vogel A."/>
        </authorList>
    </citation>
    <scope>NUCLEOTIDE SEQUENCE [LARGE SCALE GENOMIC DNA]</scope>
</reference>